<evidence type="ECO:0000313" key="2">
    <source>
        <dbReference type="EMBL" id="XBH02822.1"/>
    </source>
</evidence>
<organism evidence="2">
    <name type="scientific">Singulisphaera sp. Ch08</name>
    <dbReference type="NCBI Taxonomy" id="3120278"/>
    <lineage>
        <taxon>Bacteria</taxon>
        <taxon>Pseudomonadati</taxon>
        <taxon>Planctomycetota</taxon>
        <taxon>Planctomycetia</taxon>
        <taxon>Isosphaerales</taxon>
        <taxon>Isosphaeraceae</taxon>
        <taxon>Singulisphaera</taxon>
    </lineage>
</organism>
<protein>
    <submittedName>
        <fullName evidence="2">Amidohydrolase family protein</fullName>
    </submittedName>
</protein>
<dbReference type="RefSeq" id="WP_406695564.1">
    <property type="nucleotide sequence ID" value="NZ_CP155447.1"/>
</dbReference>
<dbReference type="PROSITE" id="PS51318">
    <property type="entry name" value="TAT"/>
    <property type="match status" value="1"/>
</dbReference>
<dbReference type="InterPro" id="IPR006311">
    <property type="entry name" value="TAT_signal"/>
</dbReference>
<dbReference type="InterPro" id="IPR006680">
    <property type="entry name" value="Amidohydro-rel"/>
</dbReference>
<dbReference type="AlphaFoldDB" id="A0AAU7CCZ0"/>
<reference evidence="2" key="1">
    <citation type="submission" date="2024-05" db="EMBL/GenBank/DDBJ databases">
        <title>Planctomycetes of the genus Singulisphaera possess chitinolytic capabilities.</title>
        <authorList>
            <person name="Ivanova A."/>
        </authorList>
    </citation>
    <scope>NUCLEOTIDE SEQUENCE</scope>
    <source>
        <strain evidence="2">Ch08T</strain>
    </source>
</reference>
<feature type="domain" description="Amidohydrolase-related" evidence="1">
    <location>
        <begin position="78"/>
        <end position="313"/>
    </location>
</feature>
<accession>A0AAU7CCZ0</accession>
<name>A0AAU7CCZ0_9BACT</name>
<dbReference type="Pfam" id="PF04909">
    <property type="entry name" value="Amidohydro_2"/>
    <property type="match status" value="1"/>
</dbReference>
<dbReference type="GO" id="GO:0016787">
    <property type="term" value="F:hydrolase activity"/>
    <property type="evidence" value="ECO:0007669"/>
    <property type="project" value="InterPro"/>
</dbReference>
<evidence type="ECO:0000259" key="1">
    <source>
        <dbReference type="Pfam" id="PF04909"/>
    </source>
</evidence>
<gene>
    <name evidence="2" type="ORF">V5E97_31585</name>
</gene>
<sequence>MTTRTPASSEPVDRRTFLKAGALGVGTLAGEALVDTRRLRAANADPAPVAPVNGEAPSPLIDVNVSLSHWPFRRLPGDEINDLVAELRRQRVSQAWAGSFDAILHRDLAGVNTRLAAACRTHGQGLLLPFGAVNPKLPDWEDDVRRCQEEHGMVGLRLHPNYHGYQLDDPDFVKLLDLAAARKLIVQIPLTMEDERTQHPLVLVKHVDPTPLLEHAKRLPHLQLVLLNAFRSLRGEKLEALAKTGNITFDIAMLELVGGVGDLLQKIPVDRVLFGSHAPFFYFESAALKLKESALDADQLRAIGSGNATRVLGPRSST</sequence>
<dbReference type="EMBL" id="CP155447">
    <property type="protein sequence ID" value="XBH02822.1"/>
    <property type="molecule type" value="Genomic_DNA"/>
</dbReference>
<proteinExistence type="predicted"/>
<dbReference type="InterPro" id="IPR032466">
    <property type="entry name" value="Metal_Hydrolase"/>
</dbReference>
<dbReference type="SUPFAM" id="SSF51556">
    <property type="entry name" value="Metallo-dependent hydrolases"/>
    <property type="match status" value="1"/>
</dbReference>
<dbReference type="Gene3D" id="3.20.20.140">
    <property type="entry name" value="Metal-dependent hydrolases"/>
    <property type="match status" value="1"/>
</dbReference>